<keyword evidence="1" id="KW-0812">Transmembrane</keyword>
<evidence type="ECO:0000256" key="1">
    <source>
        <dbReference type="SAM" id="Phobius"/>
    </source>
</evidence>
<protein>
    <submittedName>
        <fullName evidence="2">Uncharacterized protein</fullName>
    </submittedName>
</protein>
<sequence length="179" mass="20025">MATLRRPLSQLHRIALGSLSLLLLVDAVLYASPYRFPREPLKTAQQQRLLLADVLATYPWWRSTWLPALTTRIPLRVSPLQVRLNVALTQVFMAVVTCLGGETYWLGCGVLTALLVVLGAASAAFRTLIGVNVYRFYAVAFSLLIVQALTRRLAQRARRRARWARGAHRPARVAAKKHA</sequence>
<dbReference type="Proteomes" id="UP001301350">
    <property type="component" value="Unassembled WGS sequence"/>
</dbReference>
<proteinExistence type="predicted"/>
<keyword evidence="1" id="KW-0472">Membrane</keyword>
<evidence type="ECO:0000313" key="3">
    <source>
        <dbReference type="Proteomes" id="UP001301350"/>
    </source>
</evidence>
<dbReference type="EMBL" id="JANCYW010000004">
    <property type="protein sequence ID" value="KAK4535344.1"/>
    <property type="molecule type" value="Genomic_DNA"/>
</dbReference>
<comment type="caution">
    <text evidence="2">The sequence shown here is derived from an EMBL/GenBank/DDBJ whole genome shotgun (WGS) entry which is preliminary data.</text>
</comment>
<organism evidence="2 3">
    <name type="scientific">Cyanidium caldarium</name>
    <name type="common">Red alga</name>
    <dbReference type="NCBI Taxonomy" id="2771"/>
    <lineage>
        <taxon>Eukaryota</taxon>
        <taxon>Rhodophyta</taxon>
        <taxon>Bangiophyceae</taxon>
        <taxon>Cyanidiales</taxon>
        <taxon>Cyanidiaceae</taxon>
        <taxon>Cyanidium</taxon>
    </lineage>
</organism>
<feature type="transmembrane region" description="Helical" evidence="1">
    <location>
        <begin position="131"/>
        <end position="150"/>
    </location>
</feature>
<reference evidence="2 3" key="1">
    <citation type="submission" date="2022-07" db="EMBL/GenBank/DDBJ databases">
        <title>Genome-wide signatures of adaptation to extreme environments.</title>
        <authorList>
            <person name="Cho C.H."/>
            <person name="Yoon H.S."/>
        </authorList>
    </citation>
    <scope>NUCLEOTIDE SEQUENCE [LARGE SCALE GENOMIC DNA]</scope>
    <source>
        <strain evidence="2 3">DBV 063 E5</strain>
    </source>
</reference>
<keyword evidence="3" id="KW-1185">Reference proteome</keyword>
<dbReference type="AlphaFoldDB" id="A0AAV9ISX6"/>
<accession>A0AAV9ISX6</accession>
<gene>
    <name evidence="2" type="ORF">CDCA_CDCA04G1369</name>
</gene>
<keyword evidence="1" id="KW-1133">Transmembrane helix</keyword>
<name>A0AAV9ISX6_CYACA</name>
<evidence type="ECO:0000313" key="2">
    <source>
        <dbReference type="EMBL" id="KAK4535344.1"/>
    </source>
</evidence>